<name>J4DAP6_THEOR</name>
<dbReference type="OrthoDB" id="360775at2759"/>
<sequence length="420" mass="49105">MLLFLIILKEGAQDPSPVKVDLSLDSSKDFTKTYMEFDNASYIVYKGKDDWDIDEVTHGNEVVWTYSHEYGKAKAVIMTYENGSPRLLFVYTPRHAHYKFYYVRVDGKWVRTTYYWYSHRLGLLKTKINHEFRMDIGFLKMTNTFIHYPKTRTKPYDTFLPFNGHAAKSVEYNGIALWTANSDDERAVAVWAYKIRSLHYLVRVLVYDEDKNYTFHDFVKISGAWVDMARTPLGMRPGHRYPDDIMFPEYLLMKANRQIMTGEAPRSADPRDLDATLAMSYDYEYHYRPIPPYLCHKFDFSKDSRSQVVTRDSSVFGKDLKLESYFPQAGHFFGVVTEGPDTIYHRNVDIEASIGVHFYTKDGEPYLADVLVFSPKRPRSEYHVKVNGKWSPVNSGRFFTLLEELRKHQRPKSQTKLSGS</sequence>
<dbReference type="VEuPathDB" id="PiroplasmaDB:TOT_040000488"/>
<dbReference type="eggNOG" id="ENOG502TN4H">
    <property type="taxonomic scope" value="Eukaryota"/>
</dbReference>
<accession>J4DAP6</accession>
<gene>
    <name evidence="1" type="ORF">TOT_040000488</name>
</gene>
<evidence type="ECO:0000313" key="2">
    <source>
        <dbReference type="Proteomes" id="UP000003786"/>
    </source>
</evidence>
<evidence type="ECO:0000313" key="1">
    <source>
        <dbReference type="EMBL" id="BAM42115.1"/>
    </source>
</evidence>
<dbReference type="KEGG" id="tot:TOT_040000488"/>
<dbReference type="Proteomes" id="UP000003786">
    <property type="component" value="Chromosome 4"/>
</dbReference>
<dbReference type="OMA" id="SGKEHYL"/>
<organism evidence="1 2">
    <name type="scientific">Theileria orientalis strain Shintoku</name>
    <dbReference type="NCBI Taxonomy" id="869250"/>
    <lineage>
        <taxon>Eukaryota</taxon>
        <taxon>Sar</taxon>
        <taxon>Alveolata</taxon>
        <taxon>Apicomplexa</taxon>
        <taxon>Aconoidasida</taxon>
        <taxon>Piroplasmida</taxon>
        <taxon>Theileriidae</taxon>
        <taxon>Theileria</taxon>
    </lineage>
</organism>
<dbReference type="EMBL" id="AP011949">
    <property type="protein sequence ID" value="BAM42115.1"/>
    <property type="molecule type" value="Genomic_DNA"/>
</dbReference>
<reference evidence="1 2" key="1">
    <citation type="journal article" date="2012" name="MBio">
        <title>Comparative genome analysis of three eukaryotic parasites with differing abilities to transform leukocytes reveals key mediators of Theileria-induced leukocyte transformation.</title>
        <authorList>
            <person name="Hayashida K."/>
            <person name="Hara Y."/>
            <person name="Abe T."/>
            <person name="Yamasaki C."/>
            <person name="Toyoda A."/>
            <person name="Kosuge T."/>
            <person name="Suzuki Y."/>
            <person name="Sato Y."/>
            <person name="Kawashima S."/>
            <person name="Katayama T."/>
            <person name="Wakaguri H."/>
            <person name="Inoue N."/>
            <person name="Homma K."/>
            <person name="Tada-Umezaki M."/>
            <person name="Yagi Y."/>
            <person name="Fujii Y."/>
            <person name="Habara T."/>
            <person name="Kanehisa M."/>
            <person name="Watanabe H."/>
            <person name="Ito K."/>
            <person name="Gojobori T."/>
            <person name="Sugawara H."/>
            <person name="Imanishi T."/>
            <person name="Weir W."/>
            <person name="Gardner M."/>
            <person name="Pain A."/>
            <person name="Shiels B."/>
            <person name="Hattori M."/>
            <person name="Nene V."/>
            <person name="Sugimoto C."/>
        </authorList>
    </citation>
    <scope>NUCLEOTIDE SEQUENCE [LARGE SCALE GENOMIC DNA]</scope>
    <source>
        <strain evidence="1 2">Shintoku</strain>
    </source>
</reference>
<dbReference type="RefSeq" id="XP_009692416.1">
    <property type="nucleotide sequence ID" value="XM_009694121.1"/>
</dbReference>
<keyword evidence="2" id="KW-1185">Reference proteome</keyword>
<dbReference type="AlphaFoldDB" id="J4DAP6"/>
<dbReference type="GeneID" id="20716548"/>
<proteinExistence type="predicted"/>
<protein>
    <submittedName>
        <fullName evidence="1">Uncharacterized protein</fullName>
    </submittedName>
</protein>